<gene>
    <name evidence="1" type="ORF">PAXRUDRAFT_12706</name>
</gene>
<reference evidence="1 2" key="1">
    <citation type="submission" date="2014-04" db="EMBL/GenBank/DDBJ databases">
        <authorList>
            <consortium name="DOE Joint Genome Institute"/>
            <person name="Kuo A."/>
            <person name="Kohler A."/>
            <person name="Jargeat P."/>
            <person name="Nagy L.G."/>
            <person name="Floudas D."/>
            <person name="Copeland A."/>
            <person name="Barry K.W."/>
            <person name="Cichocki N."/>
            <person name="Veneault-Fourrey C."/>
            <person name="LaButti K."/>
            <person name="Lindquist E.A."/>
            <person name="Lipzen A."/>
            <person name="Lundell T."/>
            <person name="Morin E."/>
            <person name="Murat C."/>
            <person name="Sun H."/>
            <person name="Tunlid A."/>
            <person name="Henrissat B."/>
            <person name="Grigoriev I.V."/>
            <person name="Hibbett D.S."/>
            <person name="Martin F."/>
            <person name="Nordberg H.P."/>
            <person name="Cantor M.N."/>
            <person name="Hua S.X."/>
        </authorList>
    </citation>
    <scope>NUCLEOTIDE SEQUENCE [LARGE SCALE GENOMIC DNA]</scope>
    <source>
        <strain evidence="1 2">Ve08.2h10</strain>
    </source>
</reference>
<accession>A0A0D0E0J2</accession>
<dbReference type="AlphaFoldDB" id="A0A0D0E0J2"/>
<dbReference type="OrthoDB" id="29061at2759"/>
<keyword evidence="2" id="KW-1185">Reference proteome</keyword>
<dbReference type="EMBL" id="KN825192">
    <property type="protein sequence ID" value="KIK93344.1"/>
    <property type="molecule type" value="Genomic_DNA"/>
</dbReference>
<sequence length="50" mass="5691">MEAVKKLIPVQLIHEGKTTPPPKSIDPVLPRLFKSMPYLLLLNAYPQHRA</sequence>
<dbReference type="InParanoid" id="A0A0D0E0J2"/>
<evidence type="ECO:0000313" key="2">
    <source>
        <dbReference type="Proteomes" id="UP000054538"/>
    </source>
</evidence>
<name>A0A0D0E0J2_9AGAM</name>
<dbReference type="HOGENOM" id="CLU_3125530_0_0_1"/>
<proteinExistence type="predicted"/>
<dbReference type="Proteomes" id="UP000054538">
    <property type="component" value="Unassembled WGS sequence"/>
</dbReference>
<evidence type="ECO:0000313" key="1">
    <source>
        <dbReference type="EMBL" id="KIK93344.1"/>
    </source>
</evidence>
<protein>
    <submittedName>
        <fullName evidence="1">Uncharacterized protein</fullName>
    </submittedName>
</protein>
<reference evidence="2" key="2">
    <citation type="submission" date="2015-01" db="EMBL/GenBank/DDBJ databases">
        <title>Evolutionary Origins and Diversification of the Mycorrhizal Mutualists.</title>
        <authorList>
            <consortium name="DOE Joint Genome Institute"/>
            <consortium name="Mycorrhizal Genomics Consortium"/>
            <person name="Kohler A."/>
            <person name="Kuo A."/>
            <person name="Nagy L.G."/>
            <person name="Floudas D."/>
            <person name="Copeland A."/>
            <person name="Barry K.W."/>
            <person name="Cichocki N."/>
            <person name="Veneault-Fourrey C."/>
            <person name="LaButti K."/>
            <person name="Lindquist E.A."/>
            <person name="Lipzen A."/>
            <person name="Lundell T."/>
            <person name="Morin E."/>
            <person name="Murat C."/>
            <person name="Riley R."/>
            <person name="Ohm R."/>
            <person name="Sun H."/>
            <person name="Tunlid A."/>
            <person name="Henrissat B."/>
            <person name="Grigoriev I.V."/>
            <person name="Hibbett D.S."/>
            <person name="Martin F."/>
        </authorList>
    </citation>
    <scope>NUCLEOTIDE SEQUENCE [LARGE SCALE GENOMIC DNA]</scope>
    <source>
        <strain evidence="2">Ve08.2h10</strain>
    </source>
</reference>
<organism evidence="1 2">
    <name type="scientific">Paxillus rubicundulus Ve08.2h10</name>
    <dbReference type="NCBI Taxonomy" id="930991"/>
    <lineage>
        <taxon>Eukaryota</taxon>
        <taxon>Fungi</taxon>
        <taxon>Dikarya</taxon>
        <taxon>Basidiomycota</taxon>
        <taxon>Agaricomycotina</taxon>
        <taxon>Agaricomycetes</taxon>
        <taxon>Agaricomycetidae</taxon>
        <taxon>Boletales</taxon>
        <taxon>Paxilineae</taxon>
        <taxon>Paxillaceae</taxon>
        <taxon>Paxillus</taxon>
    </lineage>
</organism>